<organism evidence="1 2">
    <name type="scientific">Nyssa sinensis</name>
    <dbReference type="NCBI Taxonomy" id="561372"/>
    <lineage>
        <taxon>Eukaryota</taxon>
        <taxon>Viridiplantae</taxon>
        <taxon>Streptophyta</taxon>
        <taxon>Embryophyta</taxon>
        <taxon>Tracheophyta</taxon>
        <taxon>Spermatophyta</taxon>
        <taxon>Magnoliopsida</taxon>
        <taxon>eudicotyledons</taxon>
        <taxon>Gunneridae</taxon>
        <taxon>Pentapetalae</taxon>
        <taxon>asterids</taxon>
        <taxon>Cornales</taxon>
        <taxon>Nyssaceae</taxon>
        <taxon>Nyssa</taxon>
    </lineage>
</organism>
<accession>A0A5J5BRV8</accession>
<sequence>MGLTRKLNEILAYIWYREIALKKAFPHSNGNVVDKDVGQILKYLGNVVTRDISFWRLVHDWDIEATIVLLELLHGSGLLECR</sequence>
<evidence type="ECO:0000313" key="1">
    <source>
        <dbReference type="EMBL" id="KAA8544452.1"/>
    </source>
</evidence>
<gene>
    <name evidence="1" type="ORF">F0562_022508</name>
</gene>
<reference evidence="1 2" key="1">
    <citation type="submission" date="2019-09" db="EMBL/GenBank/DDBJ databases">
        <title>A chromosome-level genome assembly of the Chinese tupelo Nyssa sinensis.</title>
        <authorList>
            <person name="Yang X."/>
            <person name="Kang M."/>
            <person name="Yang Y."/>
            <person name="Xiong H."/>
            <person name="Wang M."/>
            <person name="Zhang Z."/>
            <person name="Wang Z."/>
            <person name="Wu H."/>
            <person name="Ma T."/>
            <person name="Liu J."/>
            <person name="Xi Z."/>
        </authorList>
    </citation>
    <scope>NUCLEOTIDE SEQUENCE [LARGE SCALE GENOMIC DNA]</scope>
    <source>
        <strain evidence="1">J267</strain>
        <tissue evidence="1">Leaf</tissue>
    </source>
</reference>
<protein>
    <submittedName>
        <fullName evidence="1">Uncharacterized protein</fullName>
    </submittedName>
</protein>
<dbReference type="AlphaFoldDB" id="A0A5J5BRV8"/>
<name>A0A5J5BRV8_9ASTE</name>
<evidence type="ECO:0000313" key="2">
    <source>
        <dbReference type="Proteomes" id="UP000325577"/>
    </source>
</evidence>
<proteinExistence type="predicted"/>
<dbReference type="Proteomes" id="UP000325577">
    <property type="component" value="Linkage Group LG11"/>
</dbReference>
<keyword evidence="2" id="KW-1185">Reference proteome</keyword>
<dbReference type="EMBL" id="CM018034">
    <property type="protein sequence ID" value="KAA8544452.1"/>
    <property type="molecule type" value="Genomic_DNA"/>
</dbReference>